<reference evidence="3" key="1">
    <citation type="submission" date="2020-01" db="EMBL/GenBank/DDBJ databases">
        <authorList>
            <consortium name="DOE Joint Genome Institute"/>
            <person name="Haridas S."/>
            <person name="Albert R."/>
            <person name="Binder M."/>
            <person name="Bloem J."/>
            <person name="Labutti K."/>
            <person name="Salamov A."/>
            <person name="Andreopoulos B."/>
            <person name="Baker S.E."/>
            <person name="Barry K."/>
            <person name="Bills G."/>
            <person name="Bluhm B.H."/>
            <person name="Cannon C."/>
            <person name="Castanera R."/>
            <person name="Culley D.E."/>
            <person name="Daum C."/>
            <person name="Ezra D."/>
            <person name="Gonzalez J.B."/>
            <person name="Henrissat B."/>
            <person name="Kuo A."/>
            <person name="Liang C."/>
            <person name="Lipzen A."/>
            <person name="Lutzoni F."/>
            <person name="Magnuson J."/>
            <person name="Mondo S."/>
            <person name="Nolan M."/>
            <person name="Ohm R."/>
            <person name="Pangilinan J."/>
            <person name="Park H.-J."/>
            <person name="Ramirez L."/>
            <person name="Alfaro M."/>
            <person name="Sun H."/>
            <person name="Tritt A."/>
            <person name="Yoshinaga Y."/>
            <person name="Zwiers L.-H."/>
            <person name="Turgeon B.G."/>
            <person name="Goodwin S.B."/>
            <person name="Spatafora J.W."/>
            <person name="Crous P.W."/>
            <person name="Grigoriev I.V."/>
        </authorList>
    </citation>
    <scope>NUCLEOTIDE SEQUENCE</scope>
    <source>
        <strain evidence="3">CBS 342.82</strain>
    </source>
</reference>
<dbReference type="GeneID" id="54363616"/>
<name>A0A6J3LVM5_9PEZI</name>
<feature type="region of interest" description="Disordered" evidence="1">
    <location>
        <begin position="202"/>
        <end position="363"/>
    </location>
</feature>
<proteinExistence type="predicted"/>
<feature type="region of interest" description="Disordered" evidence="1">
    <location>
        <begin position="499"/>
        <end position="530"/>
    </location>
</feature>
<evidence type="ECO:0000256" key="1">
    <source>
        <dbReference type="SAM" id="MobiDB-lite"/>
    </source>
</evidence>
<feature type="compositionally biased region" description="Polar residues" evidence="1">
    <location>
        <begin position="508"/>
        <end position="530"/>
    </location>
</feature>
<accession>A0A6J3LVM5</accession>
<organism evidence="3">
    <name type="scientific">Dissoconium aciculare CBS 342.82</name>
    <dbReference type="NCBI Taxonomy" id="1314786"/>
    <lineage>
        <taxon>Eukaryota</taxon>
        <taxon>Fungi</taxon>
        <taxon>Dikarya</taxon>
        <taxon>Ascomycota</taxon>
        <taxon>Pezizomycotina</taxon>
        <taxon>Dothideomycetes</taxon>
        <taxon>Dothideomycetidae</taxon>
        <taxon>Mycosphaerellales</taxon>
        <taxon>Dissoconiaceae</taxon>
        <taxon>Dissoconium</taxon>
    </lineage>
</organism>
<dbReference type="AlphaFoldDB" id="A0A6J3LVM5"/>
<keyword evidence="2" id="KW-1185">Reference proteome</keyword>
<evidence type="ECO:0000313" key="3">
    <source>
        <dbReference type="RefSeq" id="XP_033456370.1"/>
    </source>
</evidence>
<dbReference type="RefSeq" id="XP_033456370.1">
    <property type="nucleotide sequence ID" value="XM_033605816.1"/>
</dbReference>
<sequence length="653" mass="71956">MTDFIHDASAPSHNFRFESDANILHAQSPPRRTQQETHQSLNMVPHPLMDNHQALQSAANIFRETTPIERGGQTPETADGSRANEEVKYLKLFNRVKMNMEVLRRGTGKMTTKYTRRGDGPNPGNSAFKRLNKLQDRQHTFMTLPTGSSGLSEFKATEKQKILEKWARIVRDYHPHRSRTRESLTQSDIESLRGTISVAAQRRRPDEIMSGSALQDNSHPAPRNGGALNVVSHSRTDHQPSHRTTIILPQDDPVPTAVMTLSSSTEVAGPSHAKRRKTTHDNRDNAEASESSASFVANERRRKRPTLSGSTRPDRPGRTSPVTVPATGEQVIGSNAPNSLQSSTAVSTIATPPSPTSANKEPASSRKSLIVILKIPPGHRSFFNLETTSRDNDVIALVRERQLMPAPIATVSAMEIQPDVFRVQEIPERLHLQHPNLPPQHISDQPQQITSRDVACPSGNIIAPVPFAHWDHVSEPQDESSSVASVGAPIYASALVSSDPVARRDEATAQSSSVLDMTGTTPFDSNATLPHSLSAIGRSLKNEPILMPDRDENLEPTSHRNPSPSPQIPLATHEAQPEATFRMPQLQTMSAVAQIKELELLAQVAAAEEEASYHKQRKLKLRYEIYKLEQSQEQVAFVSTNVCHGLPSPPSQE</sequence>
<reference evidence="3" key="3">
    <citation type="submission" date="2025-08" db="UniProtKB">
        <authorList>
            <consortium name="RefSeq"/>
        </authorList>
    </citation>
    <scope>IDENTIFICATION</scope>
    <source>
        <strain evidence="3">CBS 342.82</strain>
    </source>
</reference>
<dbReference type="Proteomes" id="UP000504637">
    <property type="component" value="Unplaced"/>
</dbReference>
<gene>
    <name evidence="3" type="ORF">K489DRAFT_384251</name>
</gene>
<evidence type="ECO:0000313" key="2">
    <source>
        <dbReference type="Proteomes" id="UP000504637"/>
    </source>
</evidence>
<feature type="compositionally biased region" description="Polar residues" evidence="1">
    <location>
        <begin position="332"/>
        <end position="359"/>
    </location>
</feature>
<reference evidence="3" key="2">
    <citation type="submission" date="2020-04" db="EMBL/GenBank/DDBJ databases">
        <authorList>
            <consortium name="NCBI Genome Project"/>
        </authorList>
    </citation>
    <scope>NUCLEOTIDE SEQUENCE</scope>
    <source>
        <strain evidence="3">CBS 342.82</strain>
    </source>
</reference>
<feature type="region of interest" description="Disordered" evidence="1">
    <location>
        <begin position="542"/>
        <end position="569"/>
    </location>
</feature>
<protein>
    <submittedName>
        <fullName evidence="3">Uncharacterized protein</fullName>
    </submittedName>
</protein>